<dbReference type="AlphaFoldDB" id="A0AAV2CQP9"/>
<protein>
    <submittedName>
        <fullName evidence="1">Uncharacterized protein</fullName>
    </submittedName>
</protein>
<name>A0AAV2CQP9_9ROSI</name>
<proteinExistence type="predicted"/>
<gene>
    <name evidence="1" type="ORF">LTRI10_LOCUS6410</name>
</gene>
<reference evidence="1 2" key="1">
    <citation type="submission" date="2024-04" db="EMBL/GenBank/DDBJ databases">
        <authorList>
            <person name="Fracassetti M."/>
        </authorList>
    </citation>
    <scope>NUCLEOTIDE SEQUENCE [LARGE SCALE GENOMIC DNA]</scope>
</reference>
<keyword evidence="2" id="KW-1185">Reference proteome</keyword>
<evidence type="ECO:0000313" key="2">
    <source>
        <dbReference type="Proteomes" id="UP001497516"/>
    </source>
</evidence>
<accession>A0AAV2CQP9</accession>
<sequence>MGRQPLYNGGHVACDRATLKRDNTEAQERMARSMMQRPLKETIFRLEAGGPACCGRRSYGKKRPMSSRIYGL</sequence>
<evidence type="ECO:0000313" key="1">
    <source>
        <dbReference type="EMBL" id="CAL1358885.1"/>
    </source>
</evidence>
<organism evidence="1 2">
    <name type="scientific">Linum trigynum</name>
    <dbReference type="NCBI Taxonomy" id="586398"/>
    <lineage>
        <taxon>Eukaryota</taxon>
        <taxon>Viridiplantae</taxon>
        <taxon>Streptophyta</taxon>
        <taxon>Embryophyta</taxon>
        <taxon>Tracheophyta</taxon>
        <taxon>Spermatophyta</taxon>
        <taxon>Magnoliopsida</taxon>
        <taxon>eudicotyledons</taxon>
        <taxon>Gunneridae</taxon>
        <taxon>Pentapetalae</taxon>
        <taxon>rosids</taxon>
        <taxon>fabids</taxon>
        <taxon>Malpighiales</taxon>
        <taxon>Linaceae</taxon>
        <taxon>Linum</taxon>
    </lineage>
</organism>
<dbReference type="EMBL" id="OZ034814">
    <property type="protein sequence ID" value="CAL1358885.1"/>
    <property type="molecule type" value="Genomic_DNA"/>
</dbReference>
<dbReference type="Proteomes" id="UP001497516">
    <property type="component" value="Chromosome 10"/>
</dbReference>